<accession>A0A5C8P6L5</accession>
<dbReference type="AlphaFoldDB" id="A0A5C8P6L5"/>
<name>A0A5C8P6L5_9BURK</name>
<protein>
    <submittedName>
        <fullName evidence="2">N-acetyltransferase</fullName>
    </submittedName>
</protein>
<sequence>MTPDQITLIASDDERALATISVGFDRDAGLLADSLYPDEVAGLRAQGARLCEFTKLAVEPGKHSQEVLAMLFHIAYIYARRINRCTELLIEVNPRHVRFYESALGFERLGPQRICPRVDAPAVLLRLDLSHCEQELARVGGHRKMAGRIRSLYPLGFSPREEEGIHARLFQLG</sequence>
<dbReference type="InterPro" id="IPR016181">
    <property type="entry name" value="Acyl_CoA_acyltransferase"/>
</dbReference>
<dbReference type="Gene3D" id="3.40.630.30">
    <property type="match status" value="1"/>
</dbReference>
<keyword evidence="2" id="KW-0808">Transferase</keyword>
<dbReference type="OrthoDB" id="9783696at2"/>
<proteinExistence type="predicted"/>
<dbReference type="EMBL" id="VDUY01000001">
    <property type="protein sequence ID" value="TXL68963.1"/>
    <property type="molecule type" value="Genomic_DNA"/>
</dbReference>
<reference evidence="2 3" key="1">
    <citation type="submission" date="2019-06" db="EMBL/GenBank/DDBJ databases">
        <title>Quisquiliibacterium sp. nov., isolated from a maize field.</title>
        <authorList>
            <person name="Lin S.-Y."/>
            <person name="Tsai C.-F."/>
            <person name="Young C.-C."/>
        </authorList>
    </citation>
    <scope>NUCLEOTIDE SEQUENCE [LARGE SCALE GENOMIC DNA]</scope>
    <source>
        <strain evidence="2 3">CC-CFT501</strain>
    </source>
</reference>
<dbReference type="Pfam" id="PF21926">
    <property type="entry name" value="FeeM"/>
    <property type="match status" value="1"/>
</dbReference>
<dbReference type="InterPro" id="IPR054597">
    <property type="entry name" value="FeeM_cat"/>
</dbReference>
<evidence type="ECO:0000313" key="2">
    <source>
        <dbReference type="EMBL" id="TXL68963.1"/>
    </source>
</evidence>
<dbReference type="SUPFAM" id="SSF55729">
    <property type="entry name" value="Acyl-CoA N-acyltransferases (Nat)"/>
    <property type="match status" value="1"/>
</dbReference>
<feature type="domain" description="N-acyl amino acid synthase FeeM catalytic core" evidence="1">
    <location>
        <begin position="2"/>
        <end position="128"/>
    </location>
</feature>
<evidence type="ECO:0000259" key="1">
    <source>
        <dbReference type="Pfam" id="PF21926"/>
    </source>
</evidence>
<keyword evidence="3" id="KW-1185">Reference proteome</keyword>
<comment type="caution">
    <text evidence="2">The sequence shown here is derived from an EMBL/GenBank/DDBJ whole genome shotgun (WGS) entry which is preliminary data.</text>
</comment>
<dbReference type="Proteomes" id="UP000321548">
    <property type="component" value="Unassembled WGS sequence"/>
</dbReference>
<dbReference type="GO" id="GO:0016740">
    <property type="term" value="F:transferase activity"/>
    <property type="evidence" value="ECO:0007669"/>
    <property type="project" value="UniProtKB-KW"/>
</dbReference>
<gene>
    <name evidence="2" type="ORF">FHP08_01560</name>
</gene>
<organism evidence="2 3">
    <name type="scientific">Zeimonas arvi</name>
    <dbReference type="NCBI Taxonomy" id="2498847"/>
    <lineage>
        <taxon>Bacteria</taxon>
        <taxon>Pseudomonadati</taxon>
        <taxon>Pseudomonadota</taxon>
        <taxon>Betaproteobacteria</taxon>
        <taxon>Burkholderiales</taxon>
        <taxon>Burkholderiaceae</taxon>
        <taxon>Zeimonas</taxon>
    </lineage>
</organism>
<evidence type="ECO:0000313" key="3">
    <source>
        <dbReference type="Proteomes" id="UP000321548"/>
    </source>
</evidence>